<dbReference type="Proteomes" id="UP000182598">
    <property type="component" value="Unassembled WGS sequence"/>
</dbReference>
<keyword evidence="2" id="KW-1185">Reference proteome</keyword>
<evidence type="ECO:0000313" key="2">
    <source>
        <dbReference type="Proteomes" id="UP000182598"/>
    </source>
</evidence>
<sequence>MNVKGLSVVSMAVAVALTVAGCVDKENMNSDALTEANADNSAKEQTMNPVEDGSRDARLRSLDNQIRSMVGIARADNIDQCRMIAVGKRACGGPEYYIAYSLQVTDESALKQLVSEYTELRIEHIQETGEMGTCEMIPEPVLDLNGGICRALPTNTM</sequence>
<reference evidence="2" key="1">
    <citation type="submission" date="2015-08" db="EMBL/GenBank/DDBJ databases">
        <authorList>
            <person name="Varghese N."/>
        </authorList>
    </citation>
    <scope>NUCLEOTIDE SEQUENCE [LARGE SCALE GENOMIC DNA]</scope>
    <source>
        <strain evidence="2">DSM 27808</strain>
    </source>
</reference>
<accession>A0A0K6GYQ6</accession>
<dbReference type="RefSeq" id="WP_141656096.1">
    <property type="nucleotide sequence ID" value="NZ_CYHB01000001.1"/>
</dbReference>
<dbReference type="PROSITE" id="PS51257">
    <property type="entry name" value="PROKAR_LIPOPROTEIN"/>
    <property type="match status" value="1"/>
</dbReference>
<gene>
    <name evidence="1" type="ORF">Ga0061064_0796</name>
</gene>
<dbReference type="OrthoDB" id="8703681at2"/>
<name>A0A0K6GYQ6_9GAMM</name>
<evidence type="ECO:0000313" key="1">
    <source>
        <dbReference type="EMBL" id="CUA83871.1"/>
    </source>
</evidence>
<proteinExistence type="predicted"/>
<protein>
    <recommendedName>
        <fullName evidence="3">Lipoprotein</fullName>
    </recommendedName>
</protein>
<dbReference type="AlphaFoldDB" id="A0A0K6GYQ6"/>
<organism evidence="1 2">
    <name type="scientific">Pseudidiomarina woesei</name>
    <dbReference type="NCBI Taxonomy" id="1381080"/>
    <lineage>
        <taxon>Bacteria</taxon>
        <taxon>Pseudomonadati</taxon>
        <taxon>Pseudomonadota</taxon>
        <taxon>Gammaproteobacteria</taxon>
        <taxon>Alteromonadales</taxon>
        <taxon>Idiomarinaceae</taxon>
        <taxon>Pseudidiomarina</taxon>
    </lineage>
</organism>
<dbReference type="EMBL" id="CYHB01000001">
    <property type="protein sequence ID" value="CUA83871.1"/>
    <property type="molecule type" value="Genomic_DNA"/>
</dbReference>
<evidence type="ECO:0008006" key="3">
    <source>
        <dbReference type="Google" id="ProtNLM"/>
    </source>
</evidence>